<reference evidence="2 3" key="1">
    <citation type="submission" date="2015-07" db="EMBL/GenBank/DDBJ databases">
        <authorList>
            <person name="Noorani M."/>
        </authorList>
    </citation>
    <scope>NUCLEOTIDE SEQUENCE [LARGE SCALE GENOMIC DNA]</scope>
    <source>
        <strain evidence="2">BBA 69670</strain>
    </source>
</reference>
<feature type="compositionally biased region" description="Polar residues" evidence="1">
    <location>
        <begin position="121"/>
        <end position="138"/>
    </location>
</feature>
<feature type="region of interest" description="Disordered" evidence="1">
    <location>
        <begin position="534"/>
        <end position="562"/>
    </location>
</feature>
<feature type="compositionally biased region" description="Polar residues" evidence="1">
    <location>
        <begin position="892"/>
        <end position="902"/>
    </location>
</feature>
<feature type="region of interest" description="Disordered" evidence="1">
    <location>
        <begin position="620"/>
        <end position="762"/>
    </location>
</feature>
<keyword evidence="3" id="KW-1185">Reference proteome</keyword>
<dbReference type="AlphaFoldDB" id="A0A0K6G2G4"/>
<feature type="region of interest" description="Disordered" evidence="1">
    <location>
        <begin position="833"/>
        <end position="854"/>
    </location>
</feature>
<feature type="compositionally biased region" description="Polar residues" evidence="1">
    <location>
        <begin position="742"/>
        <end position="751"/>
    </location>
</feature>
<feature type="compositionally biased region" description="Polar residues" evidence="1">
    <location>
        <begin position="718"/>
        <end position="734"/>
    </location>
</feature>
<name>A0A0K6G2G4_9AGAM</name>
<accession>A0A0K6G2G4</accession>
<feature type="compositionally biased region" description="Polar residues" evidence="1">
    <location>
        <begin position="373"/>
        <end position="386"/>
    </location>
</feature>
<feature type="compositionally biased region" description="Low complexity" evidence="1">
    <location>
        <begin position="678"/>
        <end position="694"/>
    </location>
</feature>
<dbReference type="Proteomes" id="UP000044841">
    <property type="component" value="Unassembled WGS sequence"/>
</dbReference>
<feature type="region of interest" description="Disordered" evidence="1">
    <location>
        <begin position="104"/>
        <end position="143"/>
    </location>
</feature>
<feature type="region of interest" description="Disordered" evidence="1">
    <location>
        <begin position="197"/>
        <end position="243"/>
    </location>
</feature>
<feature type="region of interest" description="Disordered" evidence="1">
    <location>
        <begin position="774"/>
        <end position="820"/>
    </location>
</feature>
<feature type="compositionally biased region" description="Basic and acidic residues" evidence="1">
    <location>
        <begin position="106"/>
        <end position="118"/>
    </location>
</feature>
<feature type="compositionally biased region" description="Low complexity" evidence="1">
    <location>
        <begin position="387"/>
        <end position="396"/>
    </location>
</feature>
<gene>
    <name evidence="2" type="ORF">RSOLAG22IIIB_10135</name>
</gene>
<feature type="region of interest" description="Disordered" evidence="1">
    <location>
        <begin position="373"/>
        <end position="396"/>
    </location>
</feature>
<feature type="region of interest" description="Disordered" evidence="1">
    <location>
        <begin position="892"/>
        <end position="917"/>
    </location>
</feature>
<dbReference type="EMBL" id="CYGV01001293">
    <property type="protein sequence ID" value="CUA72579.1"/>
    <property type="molecule type" value="Genomic_DNA"/>
</dbReference>
<feature type="compositionally biased region" description="Polar residues" evidence="1">
    <location>
        <begin position="229"/>
        <end position="241"/>
    </location>
</feature>
<protein>
    <submittedName>
        <fullName evidence="2">Mucin-5AC</fullName>
    </submittedName>
</protein>
<evidence type="ECO:0000313" key="3">
    <source>
        <dbReference type="Proteomes" id="UP000044841"/>
    </source>
</evidence>
<evidence type="ECO:0000313" key="2">
    <source>
        <dbReference type="EMBL" id="CUA72579.1"/>
    </source>
</evidence>
<evidence type="ECO:0000256" key="1">
    <source>
        <dbReference type="SAM" id="MobiDB-lite"/>
    </source>
</evidence>
<proteinExistence type="predicted"/>
<feature type="compositionally biased region" description="Polar residues" evidence="1">
    <location>
        <begin position="631"/>
        <end position="651"/>
    </location>
</feature>
<feature type="compositionally biased region" description="Polar residues" evidence="1">
    <location>
        <begin position="544"/>
        <end position="557"/>
    </location>
</feature>
<sequence length="1026" mass="109721">MLSFLTWFIRSKPAAIPLPASTADTTFATQPSVSQKLRAAWQSFVMSIIIVFSCGVSSESNKERGIQASTTQSSSFYAPEFRSNASISVPSITSLPSSYSYQSRIQTERRGPRVDAHRSAQPGTGSSPCVHYSASSGTCPRPTRLDVEGVAARSHMGDRIIIREEPIEVTVTPPPIAYEPGRPSQPSRLNVLSILSQSSPEPPSSGLINGSPMPITPPPSPKPIASTPVSHSTPRSINPIQPLSKMAPGDIHGGICHNETRESDVQRPAASNLPPIQSAEITYQKIQDIRDSTSDKIRTSNQNTPKTHVKMVPRPVDRQQTISSITKPNEVSSNPVSPLESNVCVFSSWGIPIIRVHKPDSIVAGGTPAITPTTLKSDRSSTSPHTSLFDSVSSSTSAVNSVEVPDSIGRCHRFVPRVSIYSQDNVPSNASIPERNGQVVGLDSQDTQMSMVSISKVLEGYCGESNDHVESGDGHHSRPCSIISGGATQNQISMGVFDETFRLTTESRQKSKLAQLIHSVQGITIDPIIPKSDVKSKAGGDSSLPANNSSSTMSVESDQFRYDQDIQESDPKGTFTMPMTKSSSHLALLAALGLISNQDPEDLVMIPSSAAKLQPSIKAIDSHKPNYSPKDASTSKPPVAAISSTTSSVPKGTSHHEGRTPLRIIVPNARSEGNTGMPYLTSPTSSSPYSDSTSALGAKCSLPTPPCTPVESMRPYRTQDSQQSLTPRPSTSRLPSGIPSRRTPTPILSNQENKRETSSTTFSRLKTNLAGIQALNPDLTPPVPAHPPTSSKRLPRPTKITESGAPTGSLGKGSQAPSIPRIKVPTRATIIQSSTTSVDNCSSRNSRPLGNTRQMIPAGISSAYGTSARDASKGVLVQSHPQSVLPTNVTRPIAFNNSTSKPATGELNHAGHGSIRSRRPVGLKHEAVTSVKRYPSRTINQENIPALTVTRLVPSNAIAPSSRIDVTGRRRGTRQEDAAKFVPDKISSIGNHSRSHSGQATLAFRSQIPISRDLNSRKVRSTNVWI</sequence>
<organism evidence="2 3">
    <name type="scientific">Rhizoctonia solani</name>
    <dbReference type="NCBI Taxonomy" id="456999"/>
    <lineage>
        <taxon>Eukaryota</taxon>
        <taxon>Fungi</taxon>
        <taxon>Dikarya</taxon>
        <taxon>Basidiomycota</taxon>
        <taxon>Agaricomycotina</taxon>
        <taxon>Agaricomycetes</taxon>
        <taxon>Cantharellales</taxon>
        <taxon>Ceratobasidiaceae</taxon>
        <taxon>Rhizoctonia</taxon>
    </lineage>
</organism>